<dbReference type="RefSeq" id="WP_343783852.1">
    <property type="nucleotide sequence ID" value="NZ_BAAAFH010000001.1"/>
</dbReference>
<dbReference type="PANTHER" id="PTHR33608:SF3">
    <property type="entry name" value="SLR2013 PROTEIN"/>
    <property type="match status" value="1"/>
</dbReference>
<dbReference type="Proteomes" id="UP001501126">
    <property type="component" value="Unassembled WGS sequence"/>
</dbReference>
<keyword evidence="1" id="KW-0472">Membrane</keyword>
<organism evidence="3 4">
    <name type="scientific">Wandonia haliotis</name>
    <dbReference type="NCBI Taxonomy" id="574963"/>
    <lineage>
        <taxon>Bacteria</taxon>
        <taxon>Pseudomonadati</taxon>
        <taxon>Bacteroidota</taxon>
        <taxon>Flavobacteriia</taxon>
        <taxon>Flavobacteriales</taxon>
        <taxon>Crocinitomicaceae</taxon>
        <taxon>Wandonia</taxon>
    </lineage>
</organism>
<accession>A0ABN1ML34</accession>
<dbReference type="PANTHER" id="PTHR33608">
    <property type="entry name" value="BLL2464 PROTEIN"/>
    <property type="match status" value="1"/>
</dbReference>
<evidence type="ECO:0000256" key="1">
    <source>
        <dbReference type="SAM" id="Phobius"/>
    </source>
</evidence>
<keyword evidence="1" id="KW-1133">Transmembrane helix</keyword>
<reference evidence="3 4" key="1">
    <citation type="journal article" date="2019" name="Int. J. Syst. Evol. Microbiol.">
        <title>The Global Catalogue of Microorganisms (GCM) 10K type strain sequencing project: providing services to taxonomists for standard genome sequencing and annotation.</title>
        <authorList>
            <consortium name="The Broad Institute Genomics Platform"/>
            <consortium name="The Broad Institute Genome Sequencing Center for Infectious Disease"/>
            <person name="Wu L."/>
            <person name="Ma J."/>
        </authorList>
    </citation>
    <scope>NUCLEOTIDE SEQUENCE [LARGE SCALE GENOMIC DNA]</scope>
    <source>
        <strain evidence="3 4">JCM 16083</strain>
    </source>
</reference>
<keyword evidence="4" id="KW-1185">Reference proteome</keyword>
<dbReference type="Pfam" id="PF01882">
    <property type="entry name" value="DUF58"/>
    <property type="match status" value="1"/>
</dbReference>
<dbReference type="InterPro" id="IPR002881">
    <property type="entry name" value="DUF58"/>
</dbReference>
<feature type="transmembrane region" description="Helical" evidence="1">
    <location>
        <begin position="41"/>
        <end position="57"/>
    </location>
</feature>
<feature type="transmembrane region" description="Helical" evidence="1">
    <location>
        <begin position="12"/>
        <end position="35"/>
    </location>
</feature>
<evidence type="ECO:0000313" key="4">
    <source>
        <dbReference type="Proteomes" id="UP001501126"/>
    </source>
</evidence>
<evidence type="ECO:0000259" key="2">
    <source>
        <dbReference type="Pfam" id="PF01882"/>
    </source>
</evidence>
<protein>
    <submittedName>
        <fullName evidence="3">DUF58 domain-containing protein</fullName>
    </submittedName>
</protein>
<gene>
    <name evidence="3" type="ORF">GCM10009118_00400</name>
</gene>
<keyword evidence="1" id="KW-0812">Transmembrane</keyword>
<comment type="caution">
    <text evidence="3">The sequence shown here is derived from an EMBL/GenBank/DDBJ whole genome shotgun (WGS) entry which is preliminary data.</text>
</comment>
<proteinExistence type="predicted"/>
<evidence type="ECO:0000313" key="3">
    <source>
        <dbReference type="EMBL" id="GAA0873632.1"/>
    </source>
</evidence>
<sequence length="442" mass="51603">MKVAKALYINSLFFYSLLGIVALFIVSFFFGWLFVVAELCLVALLTATLIDSVILFMKNGITGERIAADRLSNGDQNEILIKLRSNYSFTTRIEVVDEIPVQFQIRDFSVIRTIKSGQSDEFVYFLRPVERGEYQFGALNCYVSSAIGLVAKRYRFDSDKMVPVYPSYIQLRKYGLVAFNDKFKHFGLRKIRRIGHTTEFEQIKEYVRGDDIRTINWKATAKRNELMVNQYQDEKAQEIYLVIDKGRQMKMPFNGMTLLDYAINSTLVLANVIINKSDKAGMFTFSRKVENIIAADRRKTQMQLITENLYSIQTDFKESDFSRLYVDVKRTVRQRSLLMLFTNFDTIESMKRQLPYLKGMAKSHLLVIVFFRNTELDHIIERKSSDLFEVFEKVTAEKYEFEKRLIVNELRKHGIYSVLTEPENLTMETINKYLEIKARGLL</sequence>
<dbReference type="EMBL" id="BAAAFH010000001">
    <property type="protein sequence ID" value="GAA0873632.1"/>
    <property type="molecule type" value="Genomic_DNA"/>
</dbReference>
<name>A0ABN1ML34_9FLAO</name>
<feature type="domain" description="DUF58" evidence="2">
    <location>
        <begin position="203"/>
        <end position="354"/>
    </location>
</feature>